<keyword evidence="2" id="KW-1185">Reference proteome</keyword>
<dbReference type="Proteomes" id="UP000001006">
    <property type="component" value="Chromosome"/>
</dbReference>
<dbReference type="InterPro" id="IPR014054">
    <property type="entry name" value="Phage_regulatory_Rha"/>
</dbReference>
<organism evidence="1 2">
    <name type="scientific">Shigella flexneri</name>
    <dbReference type="NCBI Taxonomy" id="623"/>
    <lineage>
        <taxon>Bacteria</taxon>
        <taxon>Pseudomonadati</taxon>
        <taxon>Pseudomonadota</taxon>
        <taxon>Gammaproteobacteria</taxon>
        <taxon>Enterobacterales</taxon>
        <taxon>Enterobacteriaceae</taxon>
        <taxon>Shigella</taxon>
    </lineage>
</organism>
<dbReference type="Pfam" id="PF09669">
    <property type="entry name" value="Phage_pRha"/>
    <property type="match status" value="1"/>
</dbReference>
<dbReference type="HOGENOM" id="CLU_046670_10_2_6"/>
<dbReference type="RefSeq" id="NP_706805.1">
    <property type="nucleotide sequence ID" value="NC_004337.2"/>
</dbReference>
<protein>
    <submittedName>
        <fullName evidence="1">Bacteriophage protein</fullName>
    </submittedName>
</protein>
<evidence type="ECO:0000313" key="2">
    <source>
        <dbReference type="Proteomes" id="UP000001006"/>
    </source>
</evidence>
<reference evidence="1 2" key="1">
    <citation type="journal article" date="2002" name="Nucleic Acids Res.">
        <title>Genome sequence of Shigella flexneri 2a: insights into pathogenicity through comparison with genomes of Escherichia coli K12 and O157.</title>
        <authorList>
            <person name="Jin Q."/>
            <person name="Yuan Z."/>
            <person name="Xu J."/>
            <person name="Wang Y."/>
            <person name="Shen Y."/>
            <person name="Lu W."/>
            <person name="Wang J."/>
            <person name="Liu H."/>
            <person name="Yang J."/>
            <person name="Yang F."/>
            <person name="Zhang X."/>
            <person name="Zhang J."/>
            <person name="Yang G."/>
            <person name="Wu H."/>
            <person name="Qu D."/>
            <person name="Dong J."/>
            <person name="Sun L."/>
            <person name="Xue Y."/>
            <person name="Zhao A."/>
            <person name="Gao Y."/>
            <person name="Zhu J."/>
            <person name="Kan B."/>
            <person name="Ding K."/>
            <person name="Chen S."/>
            <person name="Cheng H."/>
            <person name="Yao Z."/>
            <person name="He B."/>
            <person name="Chen R."/>
            <person name="Ma D."/>
            <person name="Qiang B."/>
            <person name="Wen Y."/>
            <person name="Hou Y."/>
            <person name="Yu J."/>
        </authorList>
    </citation>
    <scope>NUCLEOTIDE SEQUENCE [LARGE SCALE GENOMIC DNA]</scope>
    <source>
        <strain evidence="2">301 / Serotype 2a</strain>
    </source>
</reference>
<dbReference type="Pfam" id="PF10554">
    <property type="entry name" value="Phage_ASH"/>
    <property type="match status" value="1"/>
</dbReference>
<name>A0A0H2UYE1_SHIFL</name>
<dbReference type="EMBL" id="AE005674">
    <property type="protein sequence ID" value="AAN42512.1"/>
    <property type="molecule type" value="Genomic_DNA"/>
</dbReference>
<dbReference type="GeneID" id="1023843"/>
<gene>
    <name evidence="1" type="ordered locus">SF0880</name>
</gene>
<dbReference type="NCBIfam" id="TIGR02681">
    <property type="entry name" value="phage_pRha"/>
    <property type="match status" value="1"/>
</dbReference>
<accession>A0A0H2UYE1</accession>
<dbReference type="PaxDb" id="198214-SF0880"/>
<evidence type="ECO:0000313" key="1">
    <source>
        <dbReference type="EMBL" id="AAN42512.1"/>
    </source>
</evidence>
<dbReference type="OMA" id="DGAMVCT"/>
<sequence>MVWVGKPTVIVNWLTSPGGTRHRINKVHFGDERKEKMLNVAIENQNGWNYSAPAPHKTGAGIATPTMTTAHNRAQAVFLCVKHSHIQIMVGRAGQPQGWPVSVVTGCSNPVRLTTHEIATSGGESFKLTIEAAIMATILTLSHPDATIENGRAVTTSVAVAEFFRKMHKNVIQKIETLECSPEFNRLNFKPVTYTDAKGEKRPMYQITKNGFVFLVMGFTGKKAAAFKEAYIAEFDRMEAELRQNNTPPADKMIPGDGRTLVVHFDKFGNVEFTETVPDGALVCTLETFRFYLEKQGWTLVNRGAIKNMTVEQLLSLK</sequence>
<proteinExistence type="predicted"/>
<dbReference type="PATRIC" id="fig|198214.7.peg.1019"/>
<dbReference type="AlphaFoldDB" id="A0A0H2UYE1"/>
<dbReference type="KEGG" id="sfl:SF0880"/>
<dbReference type="InterPro" id="IPR018880">
    <property type="entry name" value="Phage_P4_Ash"/>
</dbReference>